<comment type="caution">
    <text evidence="3">The sequence shown here is derived from an EMBL/GenBank/DDBJ whole genome shotgun (WGS) entry which is preliminary data.</text>
</comment>
<evidence type="ECO:0000313" key="3">
    <source>
        <dbReference type="EMBL" id="CAF9940115.1"/>
    </source>
</evidence>
<organism evidence="3 4">
    <name type="scientific">Imshaugia aleurites</name>
    <dbReference type="NCBI Taxonomy" id="172621"/>
    <lineage>
        <taxon>Eukaryota</taxon>
        <taxon>Fungi</taxon>
        <taxon>Dikarya</taxon>
        <taxon>Ascomycota</taxon>
        <taxon>Pezizomycotina</taxon>
        <taxon>Lecanoromycetes</taxon>
        <taxon>OSLEUM clade</taxon>
        <taxon>Lecanoromycetidae</taxon>
        <taxon>Lecanorales</taxon>
        <taxon>Lecanorineae</taxon>
        <taxon>Parmeliaceae</taxon>
        <taxon>Imshaugia</taxon>
    </lineage>
</organism>
<keyword evidence="2" id="KW-0472">Membrane</keyword>
<dbReference type="EMBL" id="CAJPDT010000127">
    <property type="protein sequence ID" value="CAF9940115.1"/>
    <property type="molecule type" value="Genomic_DNA"/>
</dbReference>
<dbReference type="AlphaFoldDB" id="A0A8H3PH00"/>
<keyword evidence="4" id="KW-1185">Reference proteome</keyword>
<feature type="compositionally biased region" description="Basic and acidic residues" evidence="1">
    <location>
        <begin position="165"/>
        <end position="179"/>
    </location>
</feature>
<evidence type="ECO:0000313" key="4">
    <source>
        <dbReference type="Proteomes" id="UP000664534"/>
    </source>
</evidence>
<feature type="region of interest" description="Disordered" evidence="1">
    <location>
        <begin position="139"/>
        <end position="219"/>
    </location>
</feature>
<accession>A0A8H3PH00</accession>
<dbReference type="OrthoDB" id="71600at2759"/>
<feature type="transmembrane region" description="Helical" evidence="2">
    <location>
        <begin position="7"/>
        <end position="26"/>
    </location>
</feature>
<evidence type="ECO:0000256" key="1">
    <source>
        <dbReference type="SAM" id="MobiDB-lite"/>
    </source>
</evidence>
<name>A0A8H3PH00_9LECA</name>
<dbReference type="Proteomes" id="UP000664534">
    <property type="component" value="Unassembled WGS sequence"/>
</dbReference>
<gene>
    <name evidence="3" type="ORF">IMSHALPRED_001758</name>
</gene>
<sequence>MSFSWSAMIIFGLLIIYETAIATLALTHMAPPGELVCGLDRQWGALFSNKNADGVRRIQDHLHCCGFRSVQDRAWPFPDRSHDTRACVNAFDRKTGCMGGWRQMEQVTGGLILLIAVVTFLLKLLMLVLHRTRNPFLSSAGTAHSSTASIDGDENGLSTGDGDVDNIRGRIEDAYHDEIEGQAPSFQPEQRGGNGSGDRGMLVQPSRLHNEGNEWGEQS</sequence>
<keyword evidence="2" id="KW-1133">Transmembrane helix</keyword>
<evidence type="ECO:0000256" key="2">
    <source>
        <dbReference type="SAM" id="Phobius"/>
    </source>
</evidence>
<reference evidence="3" key="1">
    <citation type="submission" date="2021-03" db="EMBL/GenBank/DDBJ databases">
        <authorList>
            <person name="Tagirdzhanova G."/>
        </authorList>
    </citation>
    <scope>NUCLEOTIDE SEQUENCE</scope>
</reference>
<feature type="compositionally biased region" description="Low complexity" evidence="1">
    <location>
        <begin position="139"/>
        <end position="149"/>
    </location>
</feature>
<evidence type="ECO:0008006" key="5">
    <source>
        <dbReference type="Google" id="ProtNLM"/>
    </source>
</evidence>
<keyword evidence="2" id="KW-0812">Transmembrane</keyword>
<feature type="transmembrane region" description="Helical" evidence="2">
    <location>
        <begin position="108"/>
        <end position="129"/>
    </location>
</feature>
<proteinExistence type="predicted"/>
<protein>
    <recommendedName>
        <fullName evidence="5">Tetraspanin Tsp3</fullName>
    </recommendedName>
</protein>